<feature type="transmembrane region" description="Helical" evidence="1">
    <location>
        <begin position="161"/>
        <end position="181"/>
    </location>
</feature>
<name>A0A5J4NH13_9TREM</name>
<accession>A0A5J4NH13</accession>
<dbReference type="InterPro" id="IPR042350">
    <property type="entry name" value="ATRAID"/>
</dbReference>
<comment type="caution">
    <text evidence="4">The sequence shown here is derived from an EMBL/GenBank/DDBJ whole genome shotgun (WGS) entry which is preliminary data.</text>
</comment>
<keyword evidence="1" id="KW-0472">Membrane</keyword>
<keyword evidence="1" id="KW-0812">Transmembrane</keyword>
<sequence>MSDLCSVWILQTVIYEHFHRGWLNRTFSFCNFCCVPYFIIHIFDRFIPGNEIFADGDVFCDLKQLDYLYVATTEWFSVFYHRLLDSNISCPGGQVSWAEDRVHALRYRLCRHQLDNCDQKVNVTRCPSRSLCEFNGPDCLTCTCHGGYYGHKCMNKKGFPLVSFSTALVTAVLLFSALLWLNRKGERHQRLSD</sequence>
<gene>
    <name evidence="4" type="ORF">DEA37_0003757</name>
</gene>
<dbReference type="PANTHER" id="PTHR15926:SF1">
    <property type="entry name" value="ALL-TRANS RETINOIC ACID-INDUCED DIFFERENTIATION FACTOR"/>
    <property type="match status" value="1"/>
</dbReference>
<keyword evidence="5" id="KW-1185">Reference proteome</keyword>
<dbReference type="PROSITE" id="PS01186">
    <property type="entry name" value="EGF_2"/>
    <property type="match status" value="1"/>
</dbReference>
<reference evidence="4 5" key="1">
    <citation type="journal article" date="2019" name="Gigascience">
        <title>Whole-genome sequence of the oriental lung fluke Paragonimus westermani.</title>
        <authorList>
            <person name="Oey H."/>
            <person name="Zakrzewski M."/>
            <person name="Narain K."/>
            <person name="Devi K.R."/>
            <person name="Agatsuma T."/>
            <person name="Nawaratna S."/>
            <person name="Gobert G.N."/>
            <person name="Jones M.K."/>
            <person name="Ragan M.A."/>
            <person name="McManus D.P."/>
            <person name="Krause L."/>
        </authorList>
    </citation>
    <scope>NUCLEOTIDE SEQUENCE [LARGE SCALE GENOMIC DNA]</scope>
    <source>
        <strain evidence="4 5">IND2009</strain>
    </source>
</reference>
<organism evidence="4 5">
    <name type="scientific">Paragonimus westermani</name>
    <dbReference type="NCBI Taxonomy" id="34504"/>
    <lineage>
        <taxon>Eukaryota</taxon>
        <taxon>Metazoa</taxon>
        <taxon>Spiralia</taxon>
        <taxon>Lophotrochozoa</taxon>
        <taxon>Platyhelminthes</taxon>
        <taxon>Trematoda</taxon>
        <taxon>Digenea</taxon>
        <taxon>Plagiorchiida</taxon>
        <taxon>Troglotremata</taxon>
        <taxon>Troglotrematidae</taxon>
        <taxon>Paragonimus</taxon>
    </lineage>
</organism>
<protein>
    <recommendedName>
        <fullName evidence="2 3">EGF-like domain-containing protein</fullName>
    </recommendedName>
</protein>
<evidence type="ECO:0000256" key="1">
    <source>
        <dbReference type="SAM" id="Phobius"/>
    </source>
</evidence>
<dbReference type="Proteomes" id="UP000324629">
    <property type="component" value="Unassembled WGS sequence"/>
</dbReference>
<evidence type="ECO:0000259" key="3">
    <source>
        <dbReference type="PROSITE" id="PS01186"/>
    </source>
</evidence>
<keyword evidence="1" id="KW-1133">Transmembrane helix</keyword>
<dbReference type="EMBL" id="QNGE01002969">
    <property type="protein sequence ID" value="KAA3674704.1"/>
    <property type="molecule type" value="Genomic_DNA"/>
</dbReference>
<evidence type="ECO:0000313" key="4">
    <source>
        <dbReference type="EMBL" id="KAA3674704.1"/>
    </source>
</evidence>
<evidence type="ECO:0000259" key="2">
    <source>
        <dbReference type="PROSITE" id="PS00022"/>
    </source>
</evidence>
<feature type="domain" description="EGF-like" evidence="2 3">
    <location>
        <begin position="142"/>
        <end position="153"/>
    </location>
</feature>
<dbReference type="PANTHER" id="PTHR15926">
    <property type="entry name" value="ALL-TRANS RETINOIC ACID-INDUCED DIFFERENTIATION FACTOR"/>
    <property type="match status" value="1"/>
</dbReference>
<dbReference type="InterPro" id="IPR000742">
    <property type="entry name" value="EGF"/>
</dbReference>
<evidence type="ECO:0000313" key="5">
    <source>
        <dbReference type="Proteomes" id="UP000324629"/>
    </source>
</evidence>
<proteinExistence type="predicted"/>
<dbReference type="AlphaFoldDB" id="A0A5J4NH13"/>
<dbReference type="PROSITE" id="PS00022">
    <property type="entry name" value="EGF_1"/>
    <property type="match status" value="1"/>
</dbReference>